<feature type="domain" description="Fibronectin type-III" evidence="4">
    <location>
        <begin position="49"/>
        <end position="139"/>
    </location>
</feature>
<evidence type="ECO:0000256" key="1">
    <source>
        <dbReference type="ARBA" id="ARBA00022729"/>
    </source>
</evidence>
<keyword evidence="3" id="KW-1133">Transmembrane helix</keyword>
<dbReference type="InterPro" id="IPR036116">
    <property type="entry name" value="FN3_sf"/>
</dbReference>
<feature type="domain" description="Fibronectin type-III" evidence="4">
    <location>
        <begin position="144"/>
        <end position="234"/>
    </location>
</feature>
<evidence type="ECO:0000313" key="5">
    <source>
        <dbReference type="EMBL" id="GAI80565.1"/>
    </source>
</evidence>
<dbReference type="PANTHER" id="PTHR13817:SF173">
    <property type="entry name" value="FRAZZLED"/>
    <property type="match status" value="1"/>
</dbReference>
<dbReference type="SMART" id="SM00060">
    <property type="entry name" value="FN3"/>
    <property type="match status" value="2"/>
</dbReference>
<keyword evidence="3" id="KW-0812">Transmembrane</keyword>
<dbReference type="Gene3D" id="2.60.40.10">
    <property type="entry name" value="Immunoglobulins"/>
    <property type="match status" value="2"/>
</dbReference>
<feature type="transmembrane region" description="Helical" evidence="3">
    <location>
        <begin position="15"/>
        <end position="36"/>
    </location>
</feature>
<dbReference type="InterPro" id="IPR029050">
    <property type="entry name" value="Immunoprotect_excell_Ig-like"/>
</dbReference>
<keyword evidence="1" id="KW-0732">Signal</keyword>
<sequence length="371" mass="40582">MERVRIALGQKRTRIALIAVLAVVVLVVLIAILTLYGTDDTDTITIPNAPSDLAATAISTSRIDLSWQDNSDNEIGFNIERKTGAGGTYSEIDTREADVTTYSDTGLSEDTTYYYRVRAYNDAGDSSYSNENNAATLPITIPNAPSDLVAIAISSGQIDLSWRDNSHDEGGFKIERKAGAEGSYRQIVTLGADITTYSDVGRIDSTTYYYRMRAYNDAGHSSYSNEDNATTLQPEYHIVGGSAMGLKQSVSVMALTKTERYYQGWHANPDQYRAPPGTIFVVVSVSTSNLGDFPLTVRRIDFILRDSARRDPYAQFNYSWGDVGEPFPQNPQLSAGGTVTGVILYTVPEGAPISGMEVVYVLEGTVHIWQP</sequence>
<dbReference type="InterPro" id="IPR050964">
    <property type="entry name" value="Striated_Muscle_Regulatory"/>
</dbReference>
<evidence type="ECO:0000256" key="3">
    <source>
        <dbReference type="SAM" id="Phobius"/>
    </source>
</evidence>
<dbReference type="EMBL" id="BARW01006775">
    <property type="protein sequence ID" value="GAI80565.1"/>
    <property type="molecule type" value="Genomic_DNA"/>
</dbReference>
<organism evidence="5">
    <name type="scientific">marine sediment metagenome</name>
    <dbReference type="NCBI Taxonomy" id="412755"/>
    <lineage>
        <taxon>unclassified sequences</taxon>
        <taxon>metagenomes</taxon>
        <taxon>ecological metagenomes</taxon>
    </lineage>
</organism>
<comment type="caution">
    <text evidence="5">The sequence shown here is derived from an EMBL/GenBank/DDBJ whole genome shotgun (WGS) entry which is preliminary data.</text>
</comment>
<dbReference type="CDD" id="cd00063">
    <property type="entry name" value="FN3"/>
    <property type="match status" value="2"/>
</dbReference>
<dbReference type="Gene3D" id="2.60.40.1240">
    <property type="match status" value="1"/>
</dbReference>
<dbReference type="InterPro" id="IPR003961">
    <property type="entry name" value="FN3_dom"/>
</dbReference>
<dbReference type="AlphaFoldDB" id="X1SZ05"/>
<keyword evidence="3" id="KW-0472">Membrane</keyword>
<evidence type="ECO:0000259" key="4">
    <source>
        <dbReference type="PROSITE" id="PS50853"/>
    </source>
</evidence>
<name>X1SZ05_9ZZZZ</name>
<dbReference type="InterPro" id="IPR029051">
    <property type="entry name" value="DUF4352"/>
</dbReference>
<dbReference type="PANTHER" id="PTHR13817">
    <property type="entry name" value="TITIN"/>
    <property type="match status" value="1"/>
</dbReference>
<dbReference type="PROSITE" id="PS50853">
    <property type="entry name" value="FN3"/>
    <property type="match status" value="2"/>
</dbReference>
<proteinExistence type="predicted"/>
<accession>X1SZ05</accession>
<evidence type="ECO:0000256" key="2">
    <source>
        <dbReference type="ARBA" id="ARBA00022737"/>
    </source>
</evidence>
<protein>
    <recommendedName>
        <fullName evidence="4">Fibronectin type-III domain-containing protein</fullName>
    </recommendedName>
</protein>
<keyword evidence="2" id="KW-0677">Repeat</keyword>
<gene>
    <name evidence="5" type="ORF">S12H4_14225</name>
</gene>
<dbReference type="Pfam" id="PF00041">
    <property type="entry name" value="fn3"/>
    <property type="match status" value="1"/>
</dbReference>
<dbReference type="Pfam" id="PF11611">
    <property type="entry name" value="DUF4352"/>
    <property type="match status" value="1"/>
</dbReference>
<dbReference type="SUPFAM" id="SSF49265">
    <property type="entry name" value="Fibronectin type III"/>
    <property type="match status" value="1"/>
</dbReference>
<dbReference type="InterPro" id="IPR013783">
    <property type="entry name" value="Ig-like_fold"/>
</dbReference>
<reference evidence="5" key="1">
    <citation type="journal article" date="2014" name="Front. Microbiol.">
        <title>High frequency of phylogenetically diverse reductive dehalogenase-homologous genes in deep subseafloor sedimentary metagenomes.</title>
        <authorList>
            <person name="Kawai M."/>
            <person name="Futagami T."/>
            <person name="Toyoda A."/>
            <person name="Takaki Y."/>
            <person name="Nishi S."/>
            <person name="Hori S."/>
            <person name="Arai W."/>
            <person name="Tsubouchi T."/>
            <person name="Morono Y."/>
            <person name="Uchiyama I."/>
            <person name="Ito T."/>
            <person name="Fujiyama A."/>
            <person name="Inagaki F."/>
            <person name="Takami H."/>
        </authorList>
    </citation>
    <scope>NUCLEOTIDE SEQUENCE</scope>
    <source>
        <strain evidence="5">Expedition CK06-06</strain>
    </source>
</reference>